<evidence type="ECO:0000313" key="4">
    <source>
        <dbReference type="Proteomes" id="UP000319257"/>
    </source>
</evidence>
<proteinExistence type="predicted"/>
<dbReference type="Pfam" id="PF07985">
    <property type="entry name" value="SRR1"/>
    <property type="match status" value="1"/>
</dbReference>
<dbReference type="EMBL" id="SKBQ01000004">
    <property type="protein sequence ID" value="TPX11382.1"/>
    <property type="molecule type" value="Genomic_DNA"/>
</dbReference>
<sequence length="274" mass="30205">MSSAPSTQAKDRHRPVGDEIHGSPPTSRSSCRVTNPPETAEWTVVSRRSGGRRRRGNHRAPELPAAAAAAATGAVSAPDYTSDDILKDRERISARFRDSACYRQLKQCITRILDSQSESVASITHAICLGTGSFVPSIVRFETMRTTHIQLDAFLAMVEILAERNGAPITCVFQEPAYVPADVAFLQGLGHTVVQSPRGFDMVQPQSFVYGIHLYRDVGMKDDWKASSERLEEMDKTFNKLAFPCDDDGLHAFNDTSLYWRKQCEAGEVTATPA</sequence>
<dbReference type="STRING" id="1093900.A0A507ANA2"/>
<feature type="compositionally biased region" description="Basic residues" evidence="1">
    <location>
        <begin position="49"/>
        <end position="58"/>
    </location>
</feature>
<protein>
    <recommendedName>
        <fullName evidence="2">SRR1-like domain-containing protein</fullName>
    </recommendedName>
</protein>
<keyword evidence="4" id="KW-1185">Reference proteome</keyword>
<feature type="compositionally biased region" description="Polar residues" evidence="1">
    <location>
        <begin position="24"/>
        <end position="37"/>
    </location>
</feature>
<dbReference type="AlphaFoldDB" id="A0A507ANA2"/>
<dbReference type="Proteomes" id="UP000319257">
    <property type="component" value="Unassembled WGS sequence"/>
</dbReference>
<name>A0A507ANA2_9PEZI</name>
<dbReference type="PANTHER" id="PTHR42080:SF1">
    <property type="entry name" value="SRR1-LIKE DOMAIN-CONTAINING PROTEIN"/>
    <property type="match status" value="1"/>
</dbReference>
<feature type="domain" description="SRR1-like" evidence="2">
    <location>
        <begin position="111"/>
        <end position="218"/>
    </location>
</feature>
<dbReference type="InParanoid" id="A0A507ANA2"/>
<feature type="compositionally biased region" description="Low complexity" evidence="1">
    <location>
        <begin position="62"/>
        <end position="71"/>
    </location>
</feature>
<evidence type="ECO:0000259" key="2">
    <source>
        <dbReference type="Pfam" id="PF07985"/>
    </source>
</evidence>
<dbReference type="OrthoDB" id="5318346at2759"/>
<dbReference type="PANTHER" id="PTHR42080">
    <property type="entry name" value="SRR1 DOMAIN-CONTAINING PROTEIN"/>
    <property type="match status" value="1"/>
</dbReference>
<feature type="region of interest" description="Disordered" evidence="1">
    <location>
        <begin position="1"/>
        <end position="71"/>
    </location>
</feature>
<organism evidence="3 4">
    <name type="scientific">Thyridium curvatum</name>
    <dbReference type="NCBI Taxonomy" id="1093900"/>
    <lineage>
        <taxon>Eukaryota</taxon>
        <taxon>Fungi</taxon>
        <taxon>Dikarya</taxon>
        <taxon>Ascomycota</taxon>
        <taxon>Pezizomycotina</taxon>
        <taxon>Sordariomycetes</taxon>
        <taxon>Sordariomycetidae</taxon>
        <taxon>Thyridiales</taxon>
        <taxon>Thyridiaceae</taxon>
        <taxon>Thyridium</taxon>
    </lineage>
</organism>
<dbReference type="RefSeq" id="XP_030993093.1">
    <property type="nucleotide sequence ID" value="XM_031134836.1"/>
</dbReference>
<evidence type="ECO:0000256" key="1">
    <source>
        <dbReference type="SAM" id="MobiDB-lite"/>
    </source>
</evidence>
<dbReference type="InterPro" id="IPR012942">
    <property type="entry name" value="SRR1-like"/>
</dbReference>
<comment type="caution">
    <text evidence="3">The sequence shown here is derived from an EMBL/GenBank/DDBJ whole genome shotgun (WGS) entry which is preliminary data.</text>
</comment>
<reference evidence="3 4" key="1">
    <citation type="submission" date="2019-06" db="EMBL/GenBank/DDBJ databases">
        <title>Draft genome sequence of the filamentous fungus Phialemoniopsis curvata isolated from diesel fuel.</title>
        <authorList>
            <person name="Varaljay V.A."/>
            <person name="Lyon W.J."/>
            <person name="Crouch A.L."/>
            <person name="Drake C.E."/>
            <person name="Hollomon J.M."/>
            <person name="Nadeau L.J."/>
            <person name="Nunn H.S."/>
            <person name="Stevenson B.S."/>
            <person name="Bojanowski C.L."/>
            <person name="Crookes-Goodson W.J."/>
        </authorList>
    </citation>
    <scope>NUCLEOTIDE SEQUENCE [LARGE SCALE GENOMIC DNA]</scope>
    <source>
        <strain evidence="3 4">D216</strain>
    </source>
</reference>
<accession>A0A507ANA2</accession>
<gene>
    <name evidence="3" type="ORF">E0L32_001200</name>
</gene>
<evidence type="ECO:0000313" key="3">
    <source>
        <dbReference type="EMBL" id="TPX11382.1"/>
    </source>
</evidence>
<dbReference type="GeneID" id="41968647"/>